<dbReference type="Gene3D" id="3.40.50.10350">
    <property type="entry name" value="Glycerate kinase, domain 1"/>
    <property type="match status" value="1"/>
</dbReference>
<dbReference type="GO" id="GO:0008887">
    <property type="term" value="F:glycerate kinase activity"/>
    <property type="evidence" value="ECO:0007669"/>
    <property type="project" value="UniProtKB-UniRule"/>
</dbReference>
<dbReference type="Pfam" id="PF02595">
    <property type="entry name" value="Gly_kinase"/>
    <property type="match status" value="1"/>
</dbReference>
<dbReference type="InterPro" id="IPR018197">
    <property type="entry name" value="Glycerate_kinase_RE-like"/>
</dbReference>
<evidence type="ECO:0000256" key="1">
    <source>
        <dbReference type="ARBA" id="ARBA00006284"/>
    </source>
</evidence>
<gene>
    <name evidence="5" type="ORF">H9787_10385</name>
</gene>
<dbReference type="EMBL" id="DWZJ01000094">
    <property type="protein sequence ID" value="HJB14100.1"/>
    <property type="molecule type" value="Genomic_DNA"/>
</dbReference>
<dbReference type="InterPro" id="IPR018193">
    <property type="entry name" value="Glyc_kinase_flavodox-like_fold"/>
</dbReference>
<evidence type="ECO:0000313" key="6">
    <source>
        <dbReference type="Proteomes" id="UP000823824"/>
    </source>
</evidence>
<proteinExistence type="inferred from homology"/>
<reference evidence="5" key="1">
    <citation type="journal article" date="2021" name="PeerJ">
        <title>Extensive microbial diversity within the chicken gut microbiome revealed by metagenomics and culture.</title>
        <authorList>
            <person name="Gilroy R."/>
            <person name="Ravi A."/>
            <person name="Getino M."/>
            <person name="Pursley I."/>
            <person name="Horton D.L."/>
            <person name="Alikhan N.F."/>
            <person name="Baker D."/>
            <person name="Gharbi K."/>
            <person name="Hall N."/>
            <person name="Watson M."/>
            <person name="Adriaenssens E.M."/>
            <person name="Foster-Nyarko E."/>
            <person name="Jarju S."/>
            <person name="Secka A."/>
            <person name="Antonio M."/>
            <person name="Oren A."/>
            <person name="Chaudhuri R.R."/>
            <person name="La Ragione R."/>
            <person name="Hildebrand F."/>
            <person name="Pallen M.J."/>
        </authorList>
    </citation>
    <scope>NUCLEOTIDE SEQUENCE</scope>
    <source>
        <strain evidence="5">ChiBcec18-1249</strain>
    </source>
</reference>
<evidence type="ECO:0000256" key="2">
    <source>
        <dbReference type="ARBA" id="ARBA00022679"/>
    </source>
</evidence>
<dbReference type="SUPFAM" id="SSF110738">
    <property type="entry name" value="Glycerate kinase I"/>
    <property type="match status" value="1"/>
</dbReference>
<dbReference type="GO" id="GO:0031388">
    <property type="term" value="P:organic acid phosphorylation"/>
    <property type="evidence" value="ECO:0007669"/>
    <property type="project" value="UniProtKB-UniRule"/>
</dbReference>
<dbReference type="AlphaFoldDB" id="A0A9D2LKC1"/>
<reference evidence="5" key="2">
    <citation type="submission" date="2021-04" db="EMBL/GenBank/DDBJ databases">
        <authorList>
            <person name="Gilroy R."/>
        </authorList>
    </citation>
    <scope>NUCLEOTIDE SEQUENCE</scope>
    <source>
        <strain evidence="5">ChiBcec18-1249</strain>
    </source>
</reference>
<dbReference type="PIRSF" id="PIRSF006078">
    <property type="entry name" value="GlxK"/>
    <property type="match status" value="1"/>
</dbReference>
<comment type="similarity">
    <text evidence="1 4">Belongs to the glycerate kinase type-1 family.</text>
</comment>
<evidence type="ECO:0000256" key="4">
    <source>
        <dbReference type="PIRNR" id="PIRNR006078"/>
    </source>
</evidence>
<dbReference type="PANTHER" id="PTHR21599:SF0">
    <property type="entry name" value="GLYCERATE KINASE"/>
    <property type="match status" value="1"/>
</dbReference>
<protein>
    <submittedName>
        <fullName evidence="5">Glycerate kinase</fullName>
    </submittedName>
</protein>
<name>A0A9D2LKC1_9FIRM</name>
<organism evidence="5 6">
    <name type="scientific">Candidatus Oscillibacter excrementigallinarum</name>
    <dbReference type="NCBI Taxonomy" id="2838716"/>
    <lineage>
        <taxon>Bacteria</taxon>
        <taxon>Bacillati</taxon>
        <taxon>Bacillota</taxon>
        <taxon>Clostridia</taxon>
        <taxon>Eubacteriales</taxon>
        <taxon>Oscillospiraceae</taxon>
        <taxon>Oscillibacter</taxon>
    </lineage>
</organism>
<dbReference type="InterPro" id="IPR004381">
    <property type="entry name" value="Glycerate_kinase"/>
</dbReference>
<dbReference type="NCBIfam" id="TIGR00045">
    <property type="entry name" value="glycerate kinase"/>
    <property type="match status" value="1"/>
</dbReference>
<comment type="caution">
    <text evidence="5">The sequence shown here is derived from an EMBL/GenBank/DDBJ whole genome shotgun (WGS) entry which is preliminary data.</text>
</comment>
<dbReference type="InterPro" id="IPR036129">
    <property type="entry name" value="Glycerate_kinase_sf"/>
</dbReference>
<keyword evidence="3 4" id="KW-0418">Kinase</keyword>
<evidence type="ECO:0000256" key="3">
    <source>
        <dbReference type="ARBA" id="ARBA00022777"/>
    </source>
</evidence>
<dbReference type="PANTHER" id="PTHR21599">
    <property type="entry name" value="GLYCERATE KINASE"/>
    <property type="match status" value="1"/>
</dbReference>
<dbReference type="Gene3D" id="3.90.1510.10">
    <property type="entry name" value="Glycerate kinase, domain 2"/>
    <property type="match status" value="1"/>
</dbReference>
<dbReference type="Proteomes" id="UP000823824">
    <property type="component" value="Unassembled WGS sequence"/>
</dbReference>
<keyword evidence="2 4" id="KW-0808">Transferase</keyword>
<sequence length="382" mass="39385">MSKWILMPDSFKGTMSSLEVCEAMRRALLRHVPDAEVISIPVADGGEGSVEAFLTAMGGRRVEVPCTGPDLQPVTGFYGLLPDGRTAVVEMAAAAGLPLMEGRLCAEGATTYGVGELILAAIQNGARRIILGLGGSATNDGGCGCAAALGVRFLDSSGTAYVPVGGTLDHLDRIDLSCRSPLLEGVELVAMCDVDNPLCGPHGASAVFGPQKGADDAAVARLDRNLHHLAAVIRRDIGQDILELPGAGAAGGMGGGAVAFLGCRLQMGIETVLDTIGFDTLLPGTTAILTGEGRIDGQSLRGKVVIGIARRARAAGVPVIAVVGDVAPGAKAAYQEGVTAIVSTNRRAVPWEIARQTAREDLAAALEDLFRLYDAFHPGRDI</sequence>
<evidence type="ECO:0000313" key="5">
    <source>
        <dbReference type="EMBL" id="HJB14100.1"/>
    </source>
</evidence>
<accession>A0A9D2LKC1</accession>